<feature type="transmembrane region" description="Helical" evidence="6">
    <location>
        <begin position="90"/>
        <end position="114"/>
    </location>
</feature>
<sequence>MTHLADIEDRGSSGSRTPLIGSSSHQRIGGNSYSDTKKWTVVRMLRFLGGGIWLPDSTTYDPIEILLNTEDEDERDDLTVKWRDNKLSELNFVGVVAALLAGVLTSTGSWPSILPNGEQSPWPVRTSWYCGIILSLFSILTAADQTVRLHRLSSHRDGLANIRKVLTLYSVSWLAATAVATHPESNNNACEELAAALPNNTFYPEAKTYNASIQSYPFLQLRLHPSCIVRPSTSQDVAKAVSILTQNNGTQFAIKGGGHNPNAGYNNIDDGVTIDMQSLKKVEIAKGDKVIRVSAGALWQDVYDEGDKRNLTVMGGRIGVVGTAGFLTGGGISFLSPEHGWACDAVVNFEVVLASGKIVNANATSRSDLFAALKGGQNNFGVVTRFDLTAYPAPKIWGGRTVYGPDAATDLFTAYTNFKMSEYDPYAAGWVTVRYNHTASTFTPISIMWYTKAAQKPGSLKAITEVQPQVMNGRIEAPISEHTRNASKAVAANPQRTIWATTSFKISPTIMHSIHAMWSEVVPEICKQYAVAKPTAEITFQALPAQPRKGSPQNSFGFSPDETPEKDLLFLQIIFTFEGADSFDGFEEGLKDLVKMVEDITKKEGVYHHWKYLNFAASFQDPLGSYGKNELKQLKKVAHKYDPSGVFQTLVPGGFKLI</sequence>
<keyword evidence="6" id="KW-0812">Transmembrane</keyword>
<dbReference type="SUPFAM" id="SSF56176">
    <property type="entry name" value="FAD-binding/transporter-associated domain-like"/>
    <property type="match status" value="1"/>
</dbReference>
<keyword evidence="2" id="KW-0285">Flavoprotein</keyword>
<evidence type="ECO:0000313" key="9">
    <source>
        <dbReference type="Proteomes" id="UP001056012"/>
    </source>
</evidence>
<dbReference type="InterPro" id="IPR050416">
    <property type="entry name" value="FAD-linked_Oxidoreductase"/>
</dbReference>
<dbReference type="AlphaFoldDB" id="A0A9Q8Z9A0"/>
<feature type="region of interest" description="Disordered" evidence="5">
    <location>
        <begin position="1"/>
        <end position="31"/>
    </location>
</feature>
<evidence type="ECO:0000256" key="6">
    <source>
        <dbReference type="SAM" id="Phobius"/>
    </source>
</evidence>
<evidence type="ECO:0000256" key="5">
    <source>
        <dbReference type="SAM" id="MobiDB-lite"/>
    </source>
</evidence>
<reference evidence="8" key="1">
    <citation type="submission" date="2021-12" db="EMBL/GenBank/DDBJ databases">
        <title>Curvularia clavata genome.</title>
        <authorList>
            <person name="Cao Y."/>
        </authorList>
    </citation>
    <scope>NUCLEOTIDE SEQUENCE</scope>
    <source>
        <strain evidence="8">Yc1106</strain>
    </source>
</reference>
<keyword evidence="6" id="KW-1133">Transmembrane helix</keyword>
<dbReference type="PANTHER" id="PTHR42973">
    <property type="entry name" value="BINDING OXIDOREDUCTASE, PUTATIVE (AFU_ORTHOLOGUE AFUA_1G17690)-RELATED"/>
    <property type="match status" value="1"/>
</dbReference>
<keyword evidence="4" id="KW-0560">Oxidoreductase</keyword>
<evidence type="ECO:0000256" key="3">
    <source>
        <dbReference type="ARBA" id="ARBA00022827"/>
    </source>
</evidence>
<dbReference type="InterPro" id="IPR036318">
    <property type="entry name" value="FAD-bd_PCMH-like_sf"/>
</dbReference>
<organism evidence="8 9">
    <name type="scientific">Curvularia clavata</name>
    <dbReference type="NCBI Taxonomy" id="95742"/>
    <lineage>
        <taxon>Eukaryota</taxon>
        <taxon>Fungi</taxon>
        <taxon>Dikarya</taxon>
        <taxon>Ascomycota</taxon>
        <taxon>Pezizomycotina</taxon>
        <taxon>Dothideomycetes</taxon>
        <taxon>Pleosporomycetidae</taxon>
        <taxon>Pleosporales</taxon>
        <taxon>Pleosporineae</taxon>
        <taxon>Pleosporaceae</taxon>
        <taxon>Curvularia</taxon>
    </lineage>
</organism>
<dbReference type="PROSITE" id="PS51387">
    <property type="entry name" value="FAD_PCMH"/>
    <property type="match status" value="1"/>
</dbReference>
<dbReference type="EMBL" id="CP089275">
    <property type="protein sequence ID" value="USP76173.1"/>
    <property type="molecule type" value="Genomic_DNA"/>
</dbReference>
<feature type="domain" description="FAD-binding PCMH-type" evidence="7">
    <location>
        <begin position="221"/>
        <end position="393"/>
    </location>
</feature>
<evidence type="ECO:0000313" key="8">
    <source>
        <dbReference type="EMBL" id="USP76173.1"/>
    </source>
</evidence>
<keyword evidence="3" id="KW-0274">FAD</keyword>
<dbReference type="GO" id="GO:0071949">
    <property type="term" value="F:FAD binding"/>
    <property type="evidence" value="ECO:0007669"/>
    <property type="project" value="InterPro"/>
</dbReference>
<feature type="compositionally biased region" description="Basic and acidic residues" evidence="5">
    <location>
        <begin position="1"/>
        <end position="11"/>
    </location>
</feature>
<feature type="transmembrane region" description="Helical" evidence="6">
    <location>
        <begin position="126"/>
        <end position="144"/>
    </location>
</feature>
<dbReference type="VEuPathDB" id="FungiDB:yc1106_03447"/>
<feature type="compositionally biased region" description="Polar residues" evidence="5">
    <location>
        <begin position="12"/>
        <end position="31"/>
    </location>
</feature>
<dbReference type="Proteomes" id="UP001056012">
    <property type="component" value="Chromosome 2"/>
</dbReference>
<name>A0A9Q8Z9A0_CURCL</name>
<keyword evidence="6" id="KW-0472">Membrane</keyword>
<proteinExistence type="inferred from homology"/>
<dbReference type="Gene3D" id="3.30.465.10">
    <property type="match status" value="1"/>
</dbReference>
<evidence type="ECO:0000259" key="7">
    <source>
        <dbReference type="PROSITE" id="PS51387"/>
    </source>
</evidence>
<evidence type="ECO:0000256" key="2">
    <source>
        <dbReference type="ARBA" id="ARBA00022630"/>
    </source>
</evidence>
<dbReference type="InterPro" id="IPR016166">
    <property type="entry name" value="FAD-bd_PCMH"/>
</dbReference>
<gene>
    <name evidence="8" type="ORF">yc1106_03447</name>
</gene>
<comment type="similarity">
    <text evidence="1">Belongs to the oxygen-dependent FAD-linked oxidoreductase family.</text>
</comment>
<evidence type="ECO:0000256" key="4">
    <source>
        <dbReference type="ARBA" id="ARBA00023002"/>
    </source>
</evidence>
<dbReference type="PANTHER" id="PTHR42973:SF28">
    <property type="entry name" value="FAD-BINDING PCMH-TYPE DOMAIN-CONTAINING PROTEIN"/>
    <property type="match status" value="1"/>
</dbReference>
<dbReference type="InterPro" id="IPR016169">
    <property type="entry name" value="FAD-bd_PCMH_sub2"/>
</dbReference>
<dbReference type="GO" id="GO:0016491">
    <property type="term" value="F:oxidoreductase activity"/>
    <property type="evidence" value="ECO:0007669"/>
    <property type="project" value="UniProtKB-KW"/>
</dbReference>
<evidence type="ECO:0000256" key="1">
    <source>
        <dbReference type="ARBA" id="ARBA00005466"/>
    </source>
</evidence>
<accession>A0A9Q8Z9A0</accession>
<dbReference type="OrthoDB" id="2151789at2759"/>
<keyword evidence="9" id="KW-1185">Reference proteome</keyword>
<protein>
    <recommendedName>
        <fullName evidence="7">FAD-binding PCMH-type domain-containing protein</fullName>
    </recommendedName>
</protein>
<dbReference type="Pfam" id="PF01565">
    <property type="entry name" value="FAD_binding_4"/>
    <property type="match status" value="1"/>
</dbReference>
<dbReference type="InterPro" id="IPR006094">
    <property type="entry name" value="Oxid_FAD_bind_N"/>
</dbReference>